<dbReference type="SUPFAM" id="SSF48403">
    <property type="entry name" value="Ankyrin repeat"/>
    <property type="match status" value="1"/>
</dbReference>
<organism evidence="4 5">
    <name type="scientific">Sphingobacterium cellulitidis</name>
    <dbReference type="NCBI Taxonomy" id="1768011"/>
    <lineage>
        <taxon>Bacteria</taxon>
        <taxon>Pseudomonadati</taxon>
        <taxon>Bacteroidota</taxon>
        <taxon>Sphingobacteriia</taxon>
        <taxon>Sphingobacteriales</taxon>
        <taxon>Sphingobacteriaceae</taxon>
        <taxon>Sphingobacterium</taxon>
    </lineage>
</organism>
<gene>
    <name evidence="4" type="ORF">GCM10011516_15460</name>
</gene>
<evidence type="ECO:0000256" key="3">
    <source>
        <dbReference type="PROSITE-ProRule" id="PRU00023"/>
    </source>
</evidence>
<evidence type="ECO:0000256" key="1">
    <source>
        <dbReference type="ARBA" id="ARBA00022737"/>
    </source>
</evidence>
<evidence type="ECO:0008006" key="6">
    <source>
        <dbReference type="Google" id="ProtNLM"/>
    </source>
</evidence>
<dbReference type="InterPro" id="IPR036770">
    <property type="entry name" value="Ankyrin_rpt-contain_sf"/>
</dbReference>
<dbReference type="InterPro" id="IPR050745">
    <property type="entry name" value="Multifunctional_regulatory"/>
</dbReference>
<comment type="caution">
    <text evidence="4">The sequence shown here is derived from an EMBL/GenBank/DDBJ whole genome shotgun (WGS) entry which is preliminary data.</text>
</comment>
<evidence type="ECO:0000313" key="5">
    <source>
        <dbReference type="Proteomes" id="UP000614460"/>
    </source>
</evidence>
<dbReference type="EMBL" id="BMKM01000003">
    <property type="protein sequence ID" value="GGE18706.1"/>
    <property type="molecule type" value="Genomic_DNA"/>
</dbReference>
<name>A0A8H9FZ72_9SPHI</name>
<keyword evidence="5" id="KW-1185">Reference proteome</keyword>
<dbReference type="AlphaFoldDB" id="A0A8H9FZ72"/>
<dbReference type="Gene3D" id="1.25.40.20">
    <property type="entry name" value="Ankyrin repeat-containing domain"/>
    <property type="match status" value="1"/>
</dbReference>
<reference evidence="4" key="1">
    <citation type="journal article" date="2014" name="Int. J. Syst. Evol. Microbiol.">
        <title>Complete genome sequence of Corynebacterium casei LMG S-19264T (=DSM 44701T), isolated from a smear-ripened cheese.</title>
        <authorList>
            <consortium name="US DOE Joint Genome Institute (JGI-PGF)"/>
            <person name="Walter F."/>
            <person name="Albersmeier A."/>
            <person name="Kalinowski J."/>
            <person name="Ruckert C."/>
        </authorList>
    </citation>
    <scope>NUCLEOTIDE SEQUENCE</scope>
    <source>
        <strain evidence="4">CGMCC 1.15966</strain>
    </source>
</reference>
<keyword evidence="1" id="KW-0677">Repeat</keyword>
<dbReference type="SMART" id="SM00248">
    <property type="entry name" value="ANK"/>
    <property type="match status" value="4"/>
</dbReference>
<dbReference type="Proteomes" id="UP000614460">
    <property type="component" value="Unassembled WGS sequence"/>
</dbReference>
<proteinExistence type="predicted"/>
<keyword evidence="2 3" id="KW-0040">ANK repeat</keyword>
<accession>A0A8H9FZ72</accession>
<dbReference type="PROSITE" id="PS50088">
    <property type="entry name" value="ANK_REPEAT"/>
    <property type="match status" value="1"/>
</dbReference>
<dbReference type="PANTHER" id="PTHR24189">
    <property type="entry name" value="MYOTROPHIN"/>
    <property type="match status" value="1"/>
</dbReference>
<reference evidence="4" key="2">
    <citation type="submission" date="2020-09" db="EMBL/GenBank/DDBJ databases">
        <authorList>
            <person name="Sun Q."/>
            <person name="Zhou Y."/>
        </authorList>
    </citation>
    <scope>NUCLEOTIDE SEQUENCE</scope>
    <source>
        <strain evidence="4">CGMCC 1.15966</strain>
    </source>
</reference>
<sequence length="195" mass="21597">MKMGPEIESAVKRGDTVYLDKNLNLSNINGVNEQSQNLLMVTTYQHDYPMAAFLVKRGADPNQQDDLLNSPFLYAGSAGYLDLVKLYLAYGARFDVFNHDNETALISAAENGHVDVVRLLVHTKNYPINHINKKGYTALIKAIIFGDAGKDNVEIINLLLKGGADKDIVDQDGKTAIDYATQKDASEIIETLQMY</sequence>
<evidence type="ECO:0000313" key="4">
    <source>
        <dbReference type="EMBL" id="GGE18706.1"/>
    </source>
</evidence>
<dbReference type="InterPro" id="IPR002110">
    <property type="entry name" value="Ankyrin_rpt"/>
</dbReference>
<dbReference type="PANTHER" id="PTHR24189:SF50">
    <property type="entry name" value="ANKYRIN REPEAT AND SOCS BOX PROTEIN 2"/>
    <property type="match status" value="1"/>
</dbReference>
<feature type="repeat" description="ANK" evidence="3">
    <location>
        <begin position="134"/>
        <end position="171"/>
    </location>
</feature>
<protein>
    <recommendedName>
        <fullName evidence="6">Ankyrin</fullName>
    </recommendedName>
</protein>
<evidence type="ECO:0000256" key="2">
    <source>
        <dbReference type="ARBA" id="ARBA00023043"/>
    </source>
</evidence>
<dbReference type="Pfam" id="PF12796">
    <property type="entry name" value="Ank_2"/>
    <property type="match status" value="1"/>
</dbReference>